<evidence type="ECO:0000256" key="2">
    <source>
        <dbReference type="SAM" id="Phobius"/>
    </source>
</evidence>
<gene>
    <name evidence="4" type="ORF">B0I35DRAFT_474900</name>
</gene>
<evidence type="ECO:0000259" key="3">
    <source>
        <dbReference type="PROSITE" id="PS50006"/>
    </source>
</evidence>
<dbReference type="Pfam" id="PF00498">
    <property type="entry name" value="FHA"/>
    <property type="match status" value="1"/>
</dbReference>
<dbReference type="AlphaFoldDB" id="A0A8K0WWU3"/>
<feature type="region of interest" description="Disordered" evidence="1">
    <location>
        <begin position="562"/>
        <end position="639"/>
    </location>
</feature>
<dbReference type="EMBL" id="JAGPNK010000002">
    <property type="protein sequence ID" value="KAH7326224.1"/>
    <property type="molecule type" value="Genomic_DNA"/>
</dbReference>
<dbReference type="InterPro" id="IPR008984">
    <property type="entry name" value="SMAD_FHA_dom_sf"/>
</dbReference>
<keyword evidence="2" id="KW-0472">Membrane</keyword>
<proteinExistence type="predicted"/>
<dbReference type="PROSITE" id="PS50006">
    <property type="entry name" value="FHA_DOMAIN"/>
    <property type="match status" value="1"/>
</dbReference>
<organism evidence="4 5">
    <name type="scientific">Stachybotrys elegans</name>
    <dbReference type="NCBI Taxonomy" id="80388"/>
    <lineage>
        <taxon>Eukaryota</taxon>
        <taxon>Fungi</taxon>
        <taxon>Dikarya</taxon>
        <taxon>Ascomycota</taxon>
        <taxon>Pezizomycotina</taxon>
        <taxon>Sordariomycetes</taxon>
        <taxon>Hypocreomycetidae</taxon>
        <taxon>Hypocreales</taxon>
        <taxon>Stachybotryaceae</taxon>
        <taxon>Stachybotrys</taxon>
    </lineage>
</organism>
<feature type="compositionally biased region" description="Polar residues" evidence="1">
    <location>
        <begin position="344"/>
        <end position="355"/>
    </location>
</feature>
<keyword evidence="2" id="KW-1133">Transmembrane helix</keyword>
<reference evidence="4" key="1">
    <citation type="journal article" date="2021" name="Nat. Commun.">
        <title>Genetic determinants of endophytism in the Arabidopsis root mycobiome.</title>
        <authorList>
            <person name="Mesny F."/>
            <person name="Miyauchi S."/>
            <person name="Thiergart T."/>
            <person name="Pickel B."/>
            <person name="Atanasova L."/>
            <person name="Karlsson M."/>
            <person name="Huettel B."/>
            <person name="Barry K.W."/>
            <person name="Haridas S."/>
            <person name="Chen C."/>
            <person name="Bauer D."/>
            <person name="Andreopoulos W."/>
            <person name="Pangilinan J."/>
            <person name="LaButti K."/>
            <person name="Riley R."/>
            <person name="Lipzen A."/>
            <person name="Clum A."/>
            <person name="Drula E."/>
            <person name="Henrissat B."/>
            <person name="Kohler A."/>
            <person name="Grigoriev I.V."/>
            <person name="Martin F.M."/>
            <person name="Hacquard S."/>
        </authorList>
    </citation>
    <scope>NUCLEOTIDE SEQUENCE</scope>
    <source>
        <strain evidence="4">MPI-CAGE-CH-0235</strain>
    </source>
</reference>
<feature type="compositionally biased region" description="Low complexity" evidence="1">
    <location>
        <begin position="611"/>
        <end position="631"/>
    </location>
</feature>
<dbReference type="Proteomes" id="UP000813444">
    <property type="component" value="Unassembled WGS sequence"/>
</dbReference>
<evidence type="ECO:0000313" key="5">
    <source>
        <dbReference type="Proteomes" id="UP000813444"/>
    </source>
</evidence>
<feature type="compositionally biased region" description="Acidic residues" evidence="1">
    <location>
        <begin position="221"/>
        <end position="230"/>
    </location>
</feature>
<dbReference type="GO" id="GO:0005737">
    <property type="term" value="C:cytoplasm"/>
    <property type="evidence" value="ECO:0007669"/>
    <property type="project" value="TreeGrafter"/>
</dbReference>
<accession>A0A8K0WWU3</accession>
<keyword evidence="2" id="KW-0812">Transmembrane</keyword>
<dbReference type="SUPFAM" id="SSF49879">
    <property type="entry name" value="SMAD/FHA domain"/>
    <property type="match status" value="1"/>
</dbReference>
<name>A0A8K0WWU3_9HYPO</name>
<dbReference type="PANTHER" id="PTHR15715">
    <property type="entry name" value="CENTROSOMAL PROTEIN OF 170 KDA"/>
    <property type="match status" value="1"/>
</dbReference>
<evidence type="ECO:0000313" key="4">
    <source>
        <dbReference type="EMBL" id="KAH7326224.1"/>
    </source>
</evidence>
<keyword evidence="5" id="KW-1185">Reference proteome</keyword>
<dbReference type="Gene3D" id="2.60.200.20">
    <property type="match status" value="1"/>
</dbReference>
<comment type="caution">
    <text evidence="4">The sequence shown here is derived from an EMBL/GenBank/DDBJ whole genome shotgun (WGS) entry which is preliminary data.</text>
</comment>
<feature type="compositionally biased region" description="Acidic residues" evidence="1">
    <location>
        <begin position="589"/>
        <end position="598"/>
    </location>
</feature>
<feature type="compositionally biased region" description="Acidic residues" evidence="1">
    <location>
        <begin position="302"/>
        <end position="337"/>
    </location>
</feature>
<sequence>MPIGRTSKRNASLAASEGNCWFDSPVMSREHAGFHFDAAARSVTIQDNGSLHGTYYNNAILEANQRQELRNGDILRFGIPIDREQKTFHPCVLDVQLEYTSSGHEDQTSTKVFRVPDDSDVEICDDDIEVQYTADALRKHGIKPVQNSPEKTIAIDLTITEEVPVSALRETLGPAQPIQDLTLSSNEALVVDLTSSPSPSPSPEYAGLSYMSQDECLDACDTDEEEDSMDAELHPPSQLEPGREPSCIASKPPSEWVSSFTGSSGCDDCDNDSLSDDHPPNSQPGSQDSDESEASAEGPLFIEEDDEFDGLDEFEDGTQESEDLEEPESDMVVEEGDYQPWQPPQTVSDVPSQPSHGIIVGHNNAHLPTVDNFDSTQLPPLEMHNGSASHLATDKEQPRLPSIYESIVQENFRTAQSQTFVELMGAKTGKIDYFAAREGNKETAQLPASVSHDLGYGAKAVDVYGDQRPLEEWVAAPYDQEQPRSEDRADMEYDEESAYQFHLSKQARAAQKQTATIETESTKRTHVEISDLVDISNASNVSVCGCGEGGTSPVEEVVEQPSLNSSSETCLPSGALKRKAADISRLTPEEEEEEEEAEAEAKAEASDVPMTLSPDTDSPSLPAAPALSDSAVISKDPESQRSIIRRRMRRVAEVVGIAAFGGAAVMGALIATAPVL</sequence>
<feature type="transmembrane region" description="Helical" evidence="2">
    <location>
        <begin position="651"/>
        <end position="673"/>
    </location>
</feature>
<dbReference type="PANTHER" id="PTHR15715:SF37">
    <property type="entry name" value="LD47843P"/>
    <property type="match status" value="1"/>
</dbReference>
<protein>
    <recommendedName>
        <fullName evidence="3">FHA domain-containing protein</fullName>
    </recommendedName>
</protein>
<feature type="domain" description="FHA" evidence="3">
    <location>
        <begin position="1"/>
        <end position="61"/>
    </location>
</feature>
<dbReference type="OrthoDB" id="4096268at2759"/>
<dbReference type="InterPro" id="IPR000253">
    <property type="entry name" value="FHA_dom"/>
</dbReference>
<evidence type="ECO:0000256" key="1">
    <source>
        <dbReference type="SAM" id="MobiDB-lite"/>
    </source>
</evidence>
<feature type="region of interest" description="Disordered" evidence="1">
    <location>
        <begin position="221"/>
        <end position="356"/>
    </location>
</feature>
<dbReference type="InterPro" id="IPR051176">
    <property type="entry name" value="Cent_Immune-Sig_Mod"/>
</dbReference>